<evidence type="ECO:0000313" key="17">
    <source>
        <dbReference type="EMBL" id="TGB03903.1"/>
    </source>
</evidence>
<dbReference type="InterPro" id="IPR003660">
    <property type="entry name" value="HAMP_dom"/>
</dbReference>
<dbReference type="AlphaFoldDB" id="A0A4Z0H0E4"/>
<accession>A0A4Z0H0E4</accession>
<evidence type="ECO:0000313" key="18">
    <source>
        <dbReference type="Proteomes" id="UP000297982"/>
    </source>
</evidence>
<evidence type="ECO:0000256" key="6">
    <source>
        <dbReference type="ARBA" id="ARBA00022679"/>
    </source>
</evidence>
<dbReference type="PROSITE" id="PS50885">
    <property type="entry name" value="HAMP"/>
    <property type="match status" value="1"/>
</dbReference>
<reference evidence="17 18" key="1">
    <citation type="journal article" date="2003" name="Int. J. Syst. Evol. Microbiol.">
        <title>Halobacillus salinus sp. nov., isolated from a salt lake on the coast of the East Sea in Korea.</title>
        <authorList>
            <person name="Yoon J.H."/>
            <person name="Kang K.H."/>
            <person name="Park Y.H."/>
        </authorList>
    </citation>
    <scope>NUCLEOTIDE SEQUENCE [LARGE SCALE GENOMIC DNA]</scope>
    <source>
        <strain evidence="17 18">HSL-3</strain>
    </source>
</reference>
<dbReference type="PANTHER" id="PTHR45528">
    <property type="entry name" value="SENSOR HISTIDINE KINASE CPXA"/>
    <property type="match status" value="1"/>
</dbReference>
<dbReference type="GO" id="GO:0000155">
    <property type="term" value="F:phosphorelay sensor kinase activity"/>
    <property type="evidence" value="ECO:0007669"/>
    <property type="project" value="InterPro"/>
</dbReference>
<evidence type="ECO:0000259" key="16">
    <source>
        <dbReference type="PROSITE" id="PS50885"/>
    </source>
</evidence>
<evidence type="ECO:0000259" key="15">
    <source>
        <dbReference type="PROSITE" id="PS50109"/>
    </source>
</evidence>
<keyword evidence="7 14" id="KW-0812">Transmembrane</keyword>
<name>A0A4Z0H0E4_9BACI</name>
<dbReference type="SUPFAM" id="SSF55874">
    <property type="entry name" value="ATPase domain of HSP90 chaperone/DNA topoisomerase II/histidine kinase"/>
    <property type="match status" value="1"/>
</dbReference>
<evidence type="ECO:0000256" key="12">
    <source>
        <dbReference type="ARBA" id="ARBA00023012"/>
    </source>
</evidence>
<keyword evidence="10" id="KW-0067">ATP-binding</keyword>
<dbReference type="Pfam" id="PF00512">
    <property type="entry name" value="HisKA"/>
    <property type="match status" value="1"/>
</dbReference>
<dbReference type="InterPro" id="IPR036097">
    <property type="entry name" value="HisK_dim/P_sf"/>
</dbReference>
<evidence type="ECO:0000256" key="7">
    <source>
        <dbReference type="ARBA" id="ARBA00022692"/>
    </source>
</evidence>
<evidence type="ECO:0000256" key="5">
    <source>
        <dbReference type="ARBA" id="ARBA00022553"/>
    </source>
</evidence>
<feature type="transmembrane region" description="Helical" evidence="14">
    <location>
        <begin position="209"/>
        <end position="230"/>
    </location>
</feature>
<evidence type="ECO:0000256" key="4">
    <source>
        <dbReference type="ARBA" id="ARBA00022475"/>
    </source>
</evidence>
<feature type="domain" description="Histidine kinase" evidence="15">
    <location>
        <begin position="293"/>
        <end position="508"/>
    </location>
</feature>
<dbReference type="Gene3D" id="3.30.565.10">
    <property type="entry name" value="Histidine kinase-like ATPase, C-terminal domain"/>
    <property type="match status" value="1"/>
</dbReference>
<keyword evidence="9" id="KW-0418">Kinase</keyword>
<evidence type="ECO:0000256" key="13">
    <source>
        <dbReference type="ARBA" id="ARBA00023136"/>
    </source>
</evidence>
<evidence type="ECO:0000256" key="1">
    <source>
        <dbReference type="ARBA" id="ARBA00000085"/>
    </source>
</evidence>
<feature type="transmembrane region" description="Helical" evidence="14">
    <location>
        <begin position="57"/>
        <end position="76"/>
    </location>
</feature>
<dbReference type="InterPro" id="IPR004358">
    <property type="entry name" value="Sig_transdc_His_kin-like_C"/>
</dbReference>
<dbReference type="EMBL" id="SRJC01000001">
    <property type="protein sequence ID" value="TGB03903.1"/>
    <property type="molecule type" value="Genomic_DNA"/>
</dbReference>
<evidence type="ECO:0000256" key="11">
    <source>
        <dbReference type="ARBA" id="ARBA00022989"/>
    </source>
</evidence>
<comment type="catalytic activity">
    <reaction evidence="1">
        <text>ATP + protein L-histidine = ADP + protein N-phospho-L-histidine.</text>
        <dbReference type="EC" id="2.7.13.3"/>
    </reaction>
</comment>
<dbReference type="InterPro" id="IPR005467">
    <property type="entry name" value="His_kinase_dom"/>
</dbReference>
<dbReference type="CDD" id="cd00075">
    <property type="entry name" value="HATPase"/>
    <property type="match status" value="1"/>
</dbReference>
<keyword evidence="4" id="KW-1003">Cell membrane</keyword>
<dbReference type="SMART" id="SM00304">
    <property type="entry name" value="HAMP"/>
    <property type="match status" value="1"/>
</dbReference>
<dbReference type="SUPFAM" id="SSF158472">
    <property type="entry name" value="HAMP domain-like"/>
    <property type="match status" value="1"/>
</dbReference>
<dbReference type="GO" id="GO:0005524">
    <property type="term" value="F:ATP binding"/>
    <property type="evidence" value="ECO:0007669"/>
    <property type="project" value="UniProtKB-KW"/>
</dbReference>
<keyword evidence="11 14" id="KW-1133">Transmembrane helix</keyword>
<dbReference type="PANTHER" id="PTHR45528:SF1">
    <property type="entry name" value="SENSOR HISTIDINE KINASE CPXA"/>
    <property type="match status" value="1"/>
</dbReference>
<keyword evidence="18" id="KW-1185">Reference proteome</keyword>
<sequence length="508" mass="57155">MREVIVLSIYQSSGFGRRSEQTALLTGLSRRSEDWGINSVLNKKERKSILGYWSLRYLFTLIVGLVIIGAISTLWIRHTTIENRLNVTHLVAQEIADRIVSSNGRILEGPLFENILKDRSQALNFPEAPTAVVLDGDGRVLTSNRRPGKGVRLGEQVPSSLYEERESTIKLDQKTAYIISEPIQNNEETIGYVLLAQYKSILAKSNQEYGLLFILLFTLGLLGWLVIYYLTKQLTKPIQETIDAAKVVSEGNYEVTITQQPKEKELAELTETFQDMAGKLQKLELVRSELLAGVTHDLKTPVTSISGLLQAIRDEVVSEEEAREFLDLSLKETDRLKVMIQDLLTFNTFVAGSLPVYPKRQSMNDLLNELKRQWQTTEEIPFLHLDLPEDPVMVFVDENRVKQILMNLLLNAKQAMTVSSGQIKILLETEANTALIHVQDEGGGIPEQDQPYIFERFYRGSNKKLVVRGLGLGLSISSLLAKAQNGELHLMESSINGTTFTLRLPLAE</sequence>
<dbReference type="SMART" id="SM00388">
    <property type="entry name" value="HisKA"/>
    <property type="match status" value="1"/>
</dbReference>
<dbReference type="CDD" id="cd06225">
    <property type="entry name" value="HAMP"/>
    <property type="match status" value="1"/>
</dbReference>
<dbReference type="GO" id="GO:0005886">
    <property type="term" value="C:plasma membrane"/>
    <property type="evidence" value="ECO:0007669"/>
    <property type="project" value="UniProtKB-SubCell"/>
</dbReference>
<evidence type="ECO:0000256" key="3">
    <source>
        <dbReference type="ARBA" id="ARBA00012438"/>
    </source>
</evidence>
<dbReference type="CDD" id="cd00082">
    <property type="entry name" value="HisKA"/>
    <property type="match status" value="1"/>
</dbReference>
<gene>
    <name evidence="17" type="ORF">E4663_02530</name>
</gene>
<evidence type="ECO:0000256" key="9">
    <source>
        <dbReference type="ARBA" id="ARBA00022777"/>
    </source>
</evidence>
<dbReference type="PROSITE" id="PS50109">
    <property type="entry name" value="HIS_KIN"/>
    <property type="match status" value="1"/>
</dbReference>
<dbReference type="SMART" id="SM00387">
    <property type="entry name" value="HATPase_c"/>
    <property type="match status" value="1"/>
</dbReference>
<evidence type="ECO:0000256" key="14">
    <source>
        <dbReference type="SAM" id="Phobius"/>
    </source>
</evidence>
<dbReference type="Pfam" id="PF00672">
    <property type="entry name" value="HAMP"/>
    <property type="match status" value="1"/>
</dbReference>
<organism evidence="17 18">
    <name type="scientific">Halobacillus salinus</name>
    <dbReference type="NCBI Taxonomy" id="192814"/>
    <lineage>
        <taxon>Bacteria</taxon>
        <taxon>Bacillati</taxon>
        <taxon>Bacillota</taxon>
        <taxon>Bacilli</taxon>
        <taxon>Bacillales</taxon>
        <taxon>Bacillaceae</taxon>
        <taxon>Halobacillus</taxon>
    </lineage>
</organism>
<dbReference type="Proteomes" id="UP000297982">
    <property type="component" value="Unassembled WGS sequence"/>
</dbReference>
<dbReference type="PRINTS" id="PR00344">
    <property type="entry name" value="BCTRLSENSOR"/>
</dbReference>
<dbReference type="Gene3D" id="6.10.340.10">
    <property type="match status" value="1"/>
</dbReference>
<proteinExistence type="predicted"/>
<keyword evidence="12" id="KW-0902">Two-component regulatory system</keyword>
<dbReference type="Pfam" id="PF02518">
    <property type="entry name" value="HATPase_c"/>
    <property type="match status" value="1"/>
</dbReference>
<comment type="subcellular location">
    <subcellularLocation>
        <location evidence="2">Cell membrane</location>
        <topology evidence="2">Multi-pass membrane protein</topology>
    </subcellularLocation>
</comment>
<keyword evidence="13 14" id="KW-0472">Membrane</keyword>
<feature type="domain" description="HAMP" evidence="16">
    <location>
        <begin position="232"/>
        <end position="285"/>
    </location>
</feature>
<dbReference type="STRING" id="192814.GCA_900166575_00818"/>
<evidence type="ECO:0000256" key="10">
    <source>
        <dbReference type="ARBA" id="ARBA00022840"/>
    </source>
</evidence>
<comment type="caution">
    <text evidence="17">The sequence shown here is derived from an EMBL/GenBank/DDBJ whole genome shotgun (WGS) entry which is preliminary data.</text>
</comment>
<dbReference type="InterPro" id="IPR003661">
    <property type="entry name" value="HisK_dim/P_dom"/>
</dbReference>
<keyword evidence="5" id="KW-0597">Phosphoprotein</keyword>
<dbReference type="InterPro" id="IPR050398">
    <property type="entry name" value="HssS/ArlS-like"/>
</dbReference>
<keyword evidence="6" id="KW-0808">Transferase</keyword>
<dbReference type="Gene3D" id="1.10.287.130">
    <property type="match status" value="1"/>
</dbReference>
<dbReference type="InterPro" id="IPR003594">
    <property type="entry name" value="HATPase_dom"/>
</dbReference>
<protein>
    <recommendedName>
        <fullName evidence="3">histidine kinase</fullName>
        <ecNumber evidence="3">2.7.13.3</ecNumber>
    </recommendedName>
</protein>
<keyword evidence="8" id="KW-0547">Nucleotide-binding</keyword>
<dbReference type="InterPro" id="IPR036890">
    <property type="entry name" value="HATPase_C_sf"/>
</dbReference>
<evidence type="ECO:0000256" key="8">
    <source>
        <dbReference type="ARBA" id="ARBA00022741"/>
    </source>
</evidence>
<dbReference type="SUPFAM" id="SSF47384">
    <property type="entry name" value="Homodimeric domain of signal transducing histidine kinase"/>
    <property type="match status" value="1"/>
</dbReference>
<evidence type="ECO:0000256" key="2">
    <source>
        <dbReference type="ARBA" id="ARBA00004651"/>
    </source>
</evidence>
<dbReference type="EC" id="2.7.13.3" evidence="3"/>